<reference evidence="6 7" key="1">
    <citation type="journal article" date="2009" name="Proc. Natl. Acad. Sci. U.S.A.">
        <title>The genomic basis of trophic strategy in marine bacteria.</title>
        <authorList>
            <person name="Lauro F.M."/>
            <person name="McDougald D."/>
            <person name="Thomas T."/>
            <person name="Williams T.J."/>
            <person name="Egan S."/>
            <person name="Rice S."/>
            <person name="DeMaere M.Z."/>
            <person name="Ting L."/>
            <person name="Ertan H."/>
            <person name="Johnson J."/>
            <person name="Ferriera S."/>
            <person name="Lapidus A."/>
            <person name="Anderson I."/>
            <person name="Kyrpides N."/>
            <person name="Munk A.C."/>
            <person name="Detter C."/>
            <person name="Han C.S."/>
            <person name="Brown M.V."/>
            <person name="Robb F.T."/>
            <person name="Kjelleberg S."/>
            <person name="Cavicchioli R."/>
        </authorList>
    </citation>
    <scope>NUCLEOTIDE SEQUENCE [LARGE SCALE GENOMIC DNA]</scope>
    <source>
        <strain evidence="7">DSM 13593 / LMG 18877 / RB2256</strain>
    </source>
</reference>
<evidence type="ECO:0000313" key="7">
    <source>
        <dbReference type="Proteomes" id="UP000006578"/>
    </source>
</evidence>
<dbReference type="InterPro" id="IPR006913">
    <property type="entry name" value="CENP-V/GFA"/>
</dbReference>
<evidence type="ECO:0000256" key="4">
    <source>
        <dbReference type="ARBA" id="ARBA00023239"/>
    </source>
</evidence>
<keyword evidence="3" id="KW-0862">Zinc</keyword>
<keyword evidence="7" id="KW-1185">Reference proteome</keyword>
<protein>
    <submittedName>
        <fullName evidence="6">Glutathione-dependent formaldehyde-activating, GFA</fullName>
    </submittedName>
</protein>
<name>Q1GQY9_SPHAL</name>
<sequence>MKGRCACGGVSYELTTAPMIVHCCHCRHCQRETGSAFVVNAMIESERLHVEGTVELVLTPSESGRGQEIARCPDCRIALWSHYPKAGRRSSFVRVGTLDEPATCPPDVHIFTRSKQPWVQLPAGTPNFADIYPSREDVWSAAAMDRWHAMMAS</sequence>
<dbReference type="Proteomes" id="UP000006578">
    <property type="component" value="Chromosome"/>
</dbReference>
<evidence type="ECO:0000256" key="2">
    <source>
        <dbReference type="ARBA" id="ARBA00022723"/>
    </source>
</evidence>
<dbReference type="STRING" id="317655.Sala_2224"/>
<dbReference type="SUPFAM" id="SSF51316">
    <property type="entry name" value="Mss4-like"/>
    <property type="match status" value="1"/>
</dbReference>
<organism evidence="6 7">
    <name type="scientific">Sphingopyxis alaskensis (strain DSM 13593 / LMG 18877 / RB2256)</name>
    <name type="common">Sphingomonas alaskensis</name>
    <dbReference type="NCBI Taxonomy" id="317655"/>
    <lineage>
        <taxon>Bacteria</taxon>
        <taxon>Pseudomonadati</taxon>
        <taxon>Pseudomonadota</taxon>
        <taxon>Alphaproteobacteria</taxon>
        <taxon>Sphingomonadales</taxon>
        <taxon>Sphingomonadaceae</taxon>
        <taxon>Sphingopyxis</taxon>
    </lineage>
</organism>
<evidence type="ECO:0000256" key="1">
    <source>
        <dbReference type="ARBA" id="ARBA00005495"/>
    </source>
</evidence>
<dbReference type="eggNOG" id="COG3791">
    <property type="taxonomic scope" value="Bacteria"/>
</dbReference>
<dbReference type="PANTHER" id="PTHR33337:SF33">
    <property type="entry name" value="CENP-V_GFA DOMAIN-CONTAINING PROTEIN"/>
    <property type="match status" value="1"/>
</dbReference>
<dbReference type="HOGENOM" id="CLU_055491_6_1_5"/>
<dbReference type="PROSITE" id="PS51891">
    <property type="entry name" value="CENP_V_GFA"/>
    <property type="match status" value="1"/>
</dbReference>
<dbReference type="KEGG" id="sal:Sala_2224"/>
<keyword evidence="4" id="KW-0456">Lyase</keyword>
<comment type="similarity">
    <text evidence="1">Belongs to the Gfa family.</text>
</comment>
<proteinExistence type="inferred from homology"/>
<dbReference type="AlphaFoldDB" id="Q1GQY9"/>
<accession>Q1GQY9</accession>
<dbReference type="OrthoDB" id="7186766at2"/>
<gene>
    <name evidence="6" type="ordered locus">Sala_2224</name>
</gene>
<feature type="domain" description="CENP-V/GFA" evidence="5">
    <location>
        <begin position="1"/>
        <end position="119"/>
    </location>
</feature>
<dbReference type="PANTHER" id="PTHR33337">
    <property type="entry name" value="GFA DOMAIN-CONTAINING PROTEIN"/>
    <property type="match status" value="1"/>
</dbReference>
<keyword evidence="2" id="KW-0479">Metal-binding</keyword>
<evidence type="ECO:0000256" key="3">
    <source>
        <dbReference type="ARBA" id="ARBA00022833"/>
    </source>
</evidence>
<dbReference type="EMBL" id="CP000356">
    <property type="protein sequence ID" value="ABF53933.1"/>
    <property type="molecule type" value="Genomic_DNA"/>
</dbReference>
<dbReference type="GO" id="GO:0046872">
    <property type="term" value="F:metal ion binding"/>
    <property type="evidence" value="ECO:0007669"/>
    <property type="project" value="UniProtKB-KW"/>
</dbReference>
<dbReference type="Pfam" id="PF04828">
    <property type="entry name" value="GFA"/>
    <property type="match status" value="1"/>
</dbReference>
<evidence type="ECO:0000313" key="6">
    <source>
        <dbReference type="EMBL" id="ABF53933.1"/>
    </source>
</evidence>
<dbReference type="GO" id="GO:0016846">
    <property type="term" value="F:carbon-sulfur lyase activity"/>
    <property type="evidence" value="ECO:0007669"/>
    <property type="project" value="InterPro"/>
</dbReference>
<evidence type="ECO:0000259" key="5">
    <source>
        <dbReference type="PROSITE" id="PS51891"/>
    </source>
</evidence>
<dbReference type="Gene3D" id="3.90.1590.10">
    <property type="entry name" value="glutathione-dependent formaldehyde- activating enzyme (gfa)"/>
    <property type="match status" value="1"/>
</dbReference>
<dbReference type="InterPro" id="IPR011057">
    <property type="entry name" value="Mss4-like_sf"/>
</dbReference>